<organism evidence="4 5">
    <name type="scientific">Microbacterium radiodurans</name>
    <dbReference type="NCBI Taxonomy" id="661398"/>
    <lineage>
        <taxon>Bacteria</taxon>
        <taxon>Bacillati</taxon>
        <taxon>Actinomycetota</taxon>
        <taxon>Actinomycetes</taxon>
        <taxon>Micrococcales</taxon>
        <taxon>Microbacteriaceae</taxon>
        <taxon>Microbacterium</taxon>
    </lineage>
</organism>
<gene>
    <name evidence="4" type="ORF">F6B42_11645</name>
</gene>
<name>A0A5J5INE0_9MICO</name>
<dbReference type="EMBL" id="VYRZ01000003">
    <property type="protein sequence ID" value="KAA9085143.1"/>
    <property type="molecule type" value="Genomic_DNA"/>
</dbReference>
<proteinExistence type="predicted"/>
<dbReference type="GO" id="GO:0016747">
    <property type="term" value="F:acyltransferase activity, transferring groups other than amino-acyl groups"/>
    <property type="evidence" value="ECO:0007669"/>
    <property type="project" value="InterPro"/>
</dbReference>
<keyword evidence="1 4" id="KW-0808">Transferase</keyword>
<evidence type="ECO:0000256" key="2">
    <source>
        <dbReference type="ARBA" id="ARBA00023315"/>
    </source>
</evidence>
<evidence type="ECO:0000313" key="4">
    <source>
        <dbReference type="EMBL" id="KAA9085143.1"/>
    </source>
</evidence>
<keyword evidence="2" id="KW-0012">Acyltransferase</keyword>
<dbReference type="PANTHER" id="PTHR43072:SF23">
    <property type="entry name" value="UPF0039 PROTEIN C11D3.02C"/>
    <property type="match status" value="1"/>
</dbReference>
<dbReference type="RefSeq" id="WP_150419866.1">
    <property type="nucleotide sequence ID" value="NZ_VYRZ01000003.1"/>
</dbReference>
<dbReference type="PANTHER" id="PTHR43072">
    <property type="entry name" value="N-ACETYLTRANSFERASE"/>
    <property type="match status" value="1"/>
</dbReference>
<dbReference type="CDD" id="cd04301">
    <property type="entry name" value="NAT_SF"/>
    <property type="match status" value="1"/>
</dbReference>
<protein>
    <submittedName>
        <fullName evidence="4">N-acetyltransferase family protein</fullName>
    </submittedName>
</protein>
<dbReference type="OrthoDB" id="3173333at2"/>
<dbReference type="Proteomes" id="UP000327039">
    <property type="component" value="Unassembled WGS sequence"/>
</dbReference>
<evidence type="ECO:0000256" key="1">
    <source>
        <dbReference type="ARBA" id="ARBA00022679"/>
    </source>
</evidence>
<dbReference type="SUPFAM" id="SSF55729">
    <property type="entry name" value="Acyl-CoA N-acyltransferases (Nat)"/>
    <property type="match status" value="1"/>
</dbReference>
<comment type="caution">
    <text evidence="4">The sequence shown here is derived from an EMBL/GenBank/DDBJ whole genome shotgun (WGS) entry which is preliminary data.</text>
</comment>
<dbReference type="PROSITE" id="PS51186">
    <property type="entry name" value="GNAT"/>
    <property type="match status" value="1"/>
</dbReference>
<reference evidence="5" key="1">
    <citation type="submission" date="2019-09" db="EMBL/GenBank/DDBJ databases">
        <title>Mumia zhuanghuii sp. nov. isolated from the intestinal contents of plateau pika (Ochotona curzoniae) in the Qinghai-Tibet plateau of China.</title>
        <authorList>
            <person name="Tian Z."/>
        </authorList>
    </citation>
    <scope>NUCLEOTIDE SEQUENCE [LARGE SCALE GENOMIC DNA]</scope>
    <source>
        <strain evidence="5">DSM 25564</strain>
    </source>
</reference>
<dbReference type="Gene3D" id="3.40.630.30">
    <property type="match status" value="1"/>
</dbReference>
<dbReference type="AlphaFoldDB" id="A0A5J5INE0"/>
<evidence type="ECO:0000313" key="5">
    <source>
        <dbReference type="Proteomes" id="UP000327039"/>
    </source>
</evidence>
<accession>A0A5J5INE0</accession>
<keyword evidence="5" id="KW-1185">Reference proteome</keyword>
<feature type="domain" description="N-acetyltransferase" evidence="3">
    <location>
        <begin position="29"/>
        <end position="193"/>
    </location>
</feature>
<evidence type="ECO:0000259" key="3">
    <source>
        <dbReference type="PROSITE" id="PS51186"/>
    </source>
</evidence>
<dbReference type="InterPro" id="IPR016181">
    <property type="entry name" value="Acyl_CoA_acyltransferase"/>
</dbReference>
<dbReference type="InterPro" id="IPR000182">
    <property type="entry name" value="GNAT_dom"/>
</dbReference>
<sequence length="208" mass="23572">MLEEDSNRDRRRLPRHLRRTPETERPFTYEIRAARRDDLADIREIYNYYVTNSVVTFDEKKWTHAQWVERFDYLQKLGLPFLVAVSPSGQILGYALASPWNGKTGFRYTAESSIYLGQAATGKGLGRALLSALIDACQEFGLREIVAVISDKGAEASVALHERFGFVEVGRMGKVGHKFGRWLGTIYLQKSLEQPKKGLRALFGQLSG</sequence>
<dbReference type="Pfam" id="PF13420">
    <property type="entry name" value="Acetyltransf_4"/>
    <property type="match status" value="1"/>
</dbReference>